<comment type="caution">
    <text evidence="2">The sequence shown here is derived from an EMBL/GenBank/DDBJ whole genome shotgun (WGS) entry which is preliminary data.</text>
</comment>
<dbReference type="Proteomes" id="UP001262889">
    <property type="component" value="Unassembled WGS sequence"/>
</dbReference>
<dbReference type="InterPro" id="IPR001296">
    <property type="entry name" value="Glyco_trans_1"/>
</dbReference>
<feature type="domain" description="Glycosyl transferase family 1" evidence="1">
    <location>
        <begin position="171"/>
        <end position="333"/>
    </location>
</feature>
<dbReference type="EC" id="2.4.-.-" evidence="2"/>
<keyword evidence="2" id="KW-0328">Glycosyltransferase</keyword>
<dbReference type="EMBL" id="JAVRHQ010000009">
    <property type="protein sequence ID" value="MDT0643024.1"/>
    <property type="molecule type" value="Genomic_DNA"/>
</dbReference>
<dbReference type="Pfam" id="PF00534">
    <property type="entry name" value="Glycos_transf_1"/>
    <property type="match status" value="1"/>
</dbReference>
<dbReference type="SUPFAM" id="SSF53756">
    <property type="entry name" value="UDP-Glycosyltransferase/glycogen phosphorylase"/>
    <property type="match status" value="1"/>
</dbReference>
<gene>
    <name evidence="2" type="ORF">RM553_09315</name>
</gene>
<dbReference type="InterPro" id="IPR050194">
    <property type="entry name" value="Glycosyltransferase_grp1"/>
</dbReference>
<sequence length="352" mass="39287">MGKGENGVEPGAELKSPVKRIIYIGNKLEKQGASPTTIDVLSPLFRKEGFQITAASTKRNKISRLLDMLLTISRAGKRAGFVLIDTYSTQNFWYAVLSGKMCRLLGIKYIPILHGGNLPHRLQKNKKVSRNFFENAFINIAPSRYLLEKFSQSGFKNVKYIPNPVELGNYRFKLRKKLQPKILWVRSFAEIYNPLMAVKTLELLLSEFPDASLCMVGSSKDDTFESCRDYAEEKNLPVVFTGKLEKQEWIALAAEFSIFLNTSAIDNTPVSVIEAMALGLPVISTNVGGMPYLVQDGREGILVNKNAEAAAAAVKFLLGNPGKAEKMSAAARNKVEKFDWEIVKQDWLQVLS</sequence>
<dbReference type="CDD" id="cd03801">
    <property type="entry name" value="GT4_PimA-like"/>
    <property type="match status" value="1"/>
</dbReference>
<accession>A0ABU3C9L1</accession>
<evidence type="ECO:0000313" key="3">
    <source>
        <dbReference type="Proteomes" id="UP001262889"/>
    </source>
</evidence>
<keyword evidence="3" id="KW-1185">Reference proteome</keyword>
<dbReference type="PANTHER" id="PTHR45947">
    <property type="entry name" value="SULFOQUINOVOSYL TRANSFERASE SQD2"/>
    <property type="match status" value="1"/>
</dbReference>
<dbReference type="PANTHER" id="PTHR45947:SF3">
    <property type="entry name" value="SULFOQUINOVOSYL TRANSFERASE SQD2"/>
    <property type="match status" value="1"/>
</dbReference>
<keyword evidence="2" id="KW-0808">Transferase</keyword>
<proteinExistence type="predicted"/>
<dbReference type="Gene3D" id="3.40.50.2000">
    <property type="entry name" value="Glycogen Phosphorylase B"/>
    <property type="match status" value="2"/>
</dbReference>
<name>A0ABU3C9L1_9FLAO</name>
<protein>
    <submittedName>
        <fullName evidence="2">Glycosyltransferase family 4 protein</fullName>
        <ecNumber evidence="2">2.4.-.-</ecNumber>
    </submittedName>
</protein>
<reference evidence="2 3" key="1">
    <citation type="submission" date="2023-09" db="EMBL/GenBank/DDBJ databases">
        <authorList>
            <person name="Rey-Velasco X."/>
        </authorList>
    </citation>
    <scope>NUCLEOTIDE SEQUENCE [LARGE SCALE GENOMIC DNA]</scope>
    <source>
        <strain evidence="2 3">F363</strain>
    </source>
</reference>
<dbReference type="RefSeq" id="WP_311534645.1">
    <property type="nucleotide sequence ID" value="NZ_JAVRHQ010000009.1"/>
</dbReference>
<organism evidence="2 3">
    <name type="scientific">Autumnicola tepida</name>
    <dbReference type="NCBI Taxonomy" id="3075595"/>
    <lineage>
        <taxon>Bacteria</taxon>
        <taxon>Pseudomonadati</taxon>
        <taxon>Bacteroidota</taxon>
        <taxon>Flavobacteriia</taxon>
        <taxon>Flavobacteriales</taxon>
        <taxon>Flavobacteriaceae</taxon>
        <taxon>Autumnicola</taxon>
    </lineage>
</organism>
<evidence type="ECO:0000313" key="2">
    <source>
        <dbReference type="EMBL" id="MDT0643024.1"/>
    </source>
</evidence>
<evidence type="ECO:0000259" key="1">
    <source>
        <dbReference type="Pfam" id="PF00534"/>
    </source>
</evidence>
<dbReference type="GO" id="GO:0016757">
    <property type="term" value="F:glycosyltransferase activity"/>
    <property type="evidence" value="ECO:0007669"/>
    <property type="project" value="UniProtKB-KW"/>
</dbReference>